<dbReference type="OrthoDB" id="127974at2759"/>
<dbReference type="Proteomes" id="UP001165083">
    <property type="component" value="Unassembled WGS sequence"/>
</dbReference>
<comment type="caution">
    <text evidence="6">The sequence shown here is derived from an EMBL/GenBank/DDBJ whole genome shotgun (WGS) entry which is preliminary data.</text>
</comment>
<dbReference type="InterPro" id="IPR031825">
    <property type="entry name" value="RXLR"/>
</dbReference>
<accession>A0A9W6THJ7</accession>
<organism evidence="6 7">
    <name type="scientific">Phytophthora lilii</name>
    <dbReference type="NCBI Taxonomy" id="2077276"/>
    <lineage>
        <taxon>Eukaryota</taxon>
        <taxon>Sar</taxon>
        <taxon>Stramenopiles</taxon>
        <taxon>Oomycota</taxon>
        <taxon>Peronosporomycetes</taxon>
        <taxon>Peronosporales</taxon>
        <taxon>Peronosporaceae</taxon>
        <taxon>Phytophthora</taxon>
    </lineage>
</organism>
<dbReference type="EMBL" id="BSXW01000197">
    <property type="protein sequence ID" value="GMF14371.1"/>
    <property type="molecule type" value="Genomic_DNA"/>
</dbReference>
<comment type="function">
    <text evidence="5">Effector that suppresses plant defense responses during pathogen infection.</text>
</comment>
<evidence type="ECO:0000256" key="5">
    <source>
        <dbReference type="RuleBase" id="RU367124"/>
    </source>
</evidence>
<evidence type="ECO:0000256" key="2">
    <source>
        <dbReference type="ARBA" id="ARBA00010400"/>
    </source>
</evidence>
<evidence type="ECO:0000256" key="3">
    <source>
        <dbReference type="ARBA" id="ARBA00022525"/>
    </source>
</evidence>
<comment type="subcellular location">
    <subcellularLocation>
        <location evidence="1 5">Secreted</location>
    </subcellularLocation>
</comment>
<comment type="domain">
    <text evidence="5">The RxLR-dEER motif acts to carry the protein into the host cell cytoplasm through binding to cell surface phosphatidylinositol-3-phosphate.</text>
</comment>
<comment type="similarity">
    <text evidence="2 5">Belongs to the RxLR effector family.</text>
</comment>
<keyword evidence="7" id="KW-1185">Reference proteome</keyword>
<evidence type="ECO:0000313" key="6">
    <source>
        <dbReference type="EMBL" id="GMF14371.1"/>
    </source>
</evidence>
<gene>
    <name evidence="6" type="ORF">Plil01_000471900</name>
</gene>
<name>A0A9W6THJ7_9STRA</name>
<evidence type="ECO:0000256" key="4">
    <source>
        <dbReference type="ARBA" id="ARBA00022729"/>
    </source>
</evidence>
<sequence>MRAINVFLATATLLASCTAVSTNAAHAEAPKDDDVVDFKTRRLRSQHLIDLEFPTELEEWVHHHHHIREMFTVWCLEGKEPEDALKEAKGDKRAQKVALIYKKYRELHSGTGTGAGRRLFIAECSL</sequence>
<dbReference type="AlphaFoldDB" id="A0A9W6THJ7"/>
<evidence type="ECO:0000256" key="1">
    <source>
        <dbReference type="ARBA" id="ARBA00004613"/>
    </source>
</evidence>
<dbReference type="PROSITE" id="PS51257">
    <property type="entry name" value="PROKAR_LIPOPROTEIN"/>
    <property type="match status" value="1"/>
</dbReference>
<protein>
    <recommendedName>
        <fullName evidence="5">RxLR effector protein</fullName>
    </recommendedName>
</protein>
<reference evidence="6" key="1">
    <citation type="submission" date="2023-04" db="EMBL/GenBank/DDBJ databases">
        <title>Phytophthora lilii NBRC 32176.</title>
        <authorList>
            <person name="Ichikawa N."/>
            <person name="Sato H."/>
            <person name="Tonouchi N."/>
        </authorList>
    </citation>
    <scope>NUCLEOTIDE SEQUENCE</scope>
    <source>
        <strain evidence="6">NBRC 32176</strain>
    </source>
</reference>
<proteinExistence type="inferred from homology"/>
<evidence type="ECO:0000313" key="7">
    <source>
        <dbReference type="Proteomes" id="UP001165083"/>
    </source>
</evidence>
<dbReference type="Pfam" id="PF16810">
    <property type="entry name" value="RXLR"/>
    <property type="match status" value="1"/>
</dbReference>
<keyword evidence="3 5" id="KW-0964">Secreted</keyword>
<keyword evidence="4 5" id="KW-0732">Signal</keyword>
<feature type="chain" id="PRO_5045002538" description="RxLR effector protein" evidence="5">
    <location>
        <begin position="20"/>
        <end position="126"/>
    </location>
</feature>
<feature type="signal peptide" evidence="5">
    <location>
        <begin position="1"/>
        <end position="19"/>
    </location>
</feature>